<keyword evidence="3" id="KW-1003">Cell membrane</keyword>
<dbReference type="EMBL" id="CP067420">
    <property type="protein sequence ID" value="QQP88891.1"/>
    <property type="molecule type" value="Genomic_DNA"/>
</dbReference>
<evidence type="ECO:0000256" key="6">
    <source>
        <dbReference type="ARBA" id="ARBA00023136"/>
    </source>
</evidence>
<evidence type="ECO:0000256" key="4">
    <source>
        <dbReference type="ARBA" id="ARBA00022692"/>
    </source>
</evidence>
<keyword evidence="2" id="KW-0813">Transport</keyword>
<feature type="transmembrane region" description="Helical" evidence="7">
    <location>
        <begin position="211"/>
        <end position="233"/>
    </location>
</feature>
<organism evidence="8 9">
    <name type="scientific">Skermanella cutis</name>
    <dbReference type="NCBI Taxonomy" id="2775420"/>
    <lineage>
        <taxon>Bacteria</taxon>
        <taxon>Pseudomonadati</taxon>
        <taxon>Pseudomonadota</taxon>
        <taxon>Alphaproteobacteria</taxon>
        <taxon>Rhodospirillales</taxon>
        <taxon>Azospirillaceae</taxon>
        <taxon>Skermanella</taxon>
    </lineage>
</organism>
<dbReference type="PANTHER" id="PTHR36838:SF1">
    <property type="entry name" value="SLR1864 PROTEIN"/>
    <property type="match status" value="1"/>
</dbReference>
<evidence type="ECO:0000313" key="8">
    <source>
        <dbReference type="EMBL" id="QQP88891.1"/>
    </source>
</evidence>
<feature type="transmembrane region" description="Helical" evidence="7">
    <location>
        <begin position="121"/>
        <end position="142"/>
    </location>
</feature>
<dbReference type="Proteomes" id="UP000595197">
    <property type="component" value="Chromosome"/>
</dbReference>
<evidence type="ECO:0000256" key="5">
    <source>
        <dbReference type="ARBA" id="ARBA00022989"/>
    </source>
</evidence>
<sequence length="291" mass="30256">MILQFIHVVWPIFACAGLGWLWQRLGQPFDEKSISALVAYLGVPSLLLTSLSKTEVRLDVLLETLLAGSLALALCAAAGAAALKLARLPVRPYLPSIIHPNTGNLGLPIVFFALGEPAMPYAIAFSTLVQISHFTVGVGLASGQMSWRTVLVSPPLYSLAVALALIGTGTPLPRWVLDVTGLLGGLTVPLMLLLLGGSLGKLKLYRLGRPAALSCLRVGLGLAAGLAVSKALGLDPLPAGVLVIQCAMPVAVFSYLFAVRYNGPADEVAGMILISTLLALAALPLILLAAA</sequence>
<dbReference type="InterPro" id="IPR004776">
    <property type="entry name" value="Mem_transp_PIN-like"/>
</dbReference>
<gene>
    <name evidence="8" type="ORF">IGS68_23220</name>
</gene>
<keyword evidence="5 7" id="KW-1133">Transmembrane helix</keyword>
<keyword evidence="9" id="KW-1185">Reference proteome</keyword>
<evidence type="ECO:0000256" key="2">
    <source>
        <dbReference type="ARBA" id="ARBA00022448"/>
    </source>
</evidence>
<evidence type="ECO:0000313" key="9">
    <source>
        <dbReference type="Proteomes" id="UP000595197"/>
    </source>
</evidence>
<feature type="transmembrane region" description="Helical" evidence="7">
    <location>
        <begin position="179"/>
        <end position="199"/>
    </location>
</feature>
<feature type="transmembrane region" description="Helical" evidence="7">
    <location>
        <begin position="270"/>
        <end position="290"/>
    </location>
</feature>
<accession>A0ABX7B700</accession>
<feature type="transmembrane region" description="Helical" evidence="7">
    <location>
        <begin position="149"/>
        <end position="167"/>
    </location>
</feature>
<reference evidence="8" key="1">
    <citation type="submission" date="2021-02" db="EMBL/GenBank/DDBJ databases">
        <title>Skermanella TT6 skin isolate.</title>
        <authorList>
            <person name="Lee K."/>
            <person name="Ganzorig M."/>
        </authorList>
    </citation>
    <scope>NUCLEOTIDE SEQUENCE</scope>
    <source>
        <strain evidence="8">TT6</strain>
    </source>
</reference>
<proteinExistence type="predicted"/>
<feature type="transmembrane region" description="Helical" evidence="7">
    <location>
        <begin position="239"/>
        <end position="258"/>
    </location>
</feature>
<dbReference type="Pfam" id="PF03547">
    <property type="entry name" value="Mem_trans"/>
    <property type="match status" value="2"/>
</dbReference>
<comment type="subcellular location">
    <subcellularLocation>
        <location evidence="1">Membrane</location>
        <topology evidence="1">Multi-pass membrane protein</topology>
    </subcellularLocation>
</comment>
<dbReference type="RefSeq" id="WP_201074425.1">
    <property type="nucleotide sequence ID" value="NZ_CP067420.1"/>
</dbReference>
<evidence type="ECO:0000256" key="7">
    <source>
        <dbReference type="SAM" id="Phobius"/>
    </source>
</evidence>
<feature type="transmembrane region" description="Helical" evidence="7">
    <location>
        <begin position="34"/>
        <end position="52"/>
    </location>
</feature>
<feature type="transmembrane region" description="Helical" evidence="7">
    <location>
        <begin position="6"/>
        <end position="22"/>
    </location>
</feature>
<evidence type="ECO:0000256" key="3">
    <source>
        <dbReference type="ARBA" id="ARBA00022475"/>
    </source>
</evidence>
<feature type="transmembrane region" description="Helical" evidence="7">
    <location>
        <begin position="64"/>
        <end position="85"/>
    </location>
</feature>
<keyword evidence="6 7" id="KW-0472">Membrane</keyword>
<evidence type="ECO:0000256" key="1">
    <source>
        <dbReference type="ARBA" id="ARBA00004141"/>
    </source>
</evidence>
<dbReference type="PANTHER" id="PTHR36838">
    <property type="entry name" value="AUXIN EFFLUX CARRIER FAMILY PROTEIN"/>
    <property type="match status" value="1"/>
</dbReference>
<keyword evidence="4 7" id="KW-0812">Transmembrane</keyword>
<name>A0ABX7B700_9PROT</name>
<protein>
    <submittedName>
        <fullName evidence="8">AEC family transporter</fullName>
    </submittedName>
</protein>